<dbReference type="Gene3D" id="3.40.640.10">
    <property type="entry name" value="Type I PLP-dependent aspartate aminotransferase-like (Major domain)"/>
    <property type="match status" value="1"/>
</dbReference>
<dbReference type="GO" id="GO:0030170">
    <property type="term" value="F:pyridoxal phosphate binding"/>
    <property type="evidence" value="ECO:0007669"/>
    <property type="project" value="InterPro"/>
</dbReference>
<dbReference type="PROSITE" id="PS50949">
    <property type="entry name" value="HTH_GNTR"/>
    <property type="match status" value="1"/>
</dbReference>
<keyword evidence="7" id="KW-0032">Aminotransferase</keyword>
<keyword evidence="3" id="KW-0805">Transcription regulation</keyword>
<keyword evidence="7" id="KW-0808">Transferase</keyword>
<dbReference type="OrthoDB" id="5415143at2"/>
<name>A0A1H3Q4H6_9PSEU</name>
<dbReference type="PANTHER" id="PTHR46577:SF1">
    <property type="entry name" value="HTH-TYPE TRANSCRIPTIONAL REGULATORY PROTEIN GABR"/>
    <property type="match status" value="1"/>
</dbReference>
<comment type="similarity">
    <text evidence="1">In the C-terminal section; belongs to the class-I pyridoxal-phosphate-dependent aminotransferase family.</text>
</comment>
<dbReference type="InterPro" id="IPR000524">
    <property type="entry name" value="Tscrpt_reg_HTH_GntR"/>
</dbReference>
<evidence type="ECO:0000256" key="5">
    <source>
        <dbReference type="ARBA" id="ARBA00023163"/>
    </source>
</evidence>
<dbReference type="GO" id="GO:0003677">
    <property type="term" value="F:DNA binding"/>
    <property type="evidence" value="ECO:0007669"/>
    <property type="project" value="UniProtKB-KW"/>
</dbReference>
<dbReference type="STRING" id="589385.SAMN05421504_10974"/>
<keyword evidence="4" id="KW-0238">DNA-binding</keyword>
<protein>
    <submittedName>
        <fullName evidence="7">GntR family transcriptional regulator / MocR family aminotransferase</fullName>
    </submittedName>
</protein>
<evidence type="ECO:0000256" key="2">
    <source>
        <dbReference type="ARBA" id="ARBA00022898"/>
    </source>
</evidence>
<accession>A0A1H3Q4H6</accession>
<dbReference type="Pfam" id="PF00392">
    <property type="entry name" value="GntR"/>
    <property type="match status" value="1"/>
</dbReference>
<keyword evidence="8" id="KW-1185">Reference proteome</keyword>
<keyword evidence="2" id="KW-0663">Pyridoxal phosphate</keyword>
<dbReference type="InterPro" id="IPR015421">
    <property type="entry name" value="PyrdxlP-dep_Trfase_major"/>
</dbReference>
<evidence type="ECO:0000256" key="1">
    <source>
        <dbReference type="ARBA" id="ARBA00005384"/>
    </source>
</evidence>
<evidence type="ECO:0000259" key="6">
    <source>
        <dbReference type="PROSITE" id="PS50949"/>
    </source>
</evidence>
<dbReference type="Gene3D" id="1.10.10.10">
    <property type="entry name" value="Winged helix-like DNA-binding domain superfamily/Winged helix DNA-binding domain"/>
    <property type="match status" value="1"/>
</dbReference>
<dbReference type="CDD" id="cd07377">
    <property type="entry name" value="WHTH_GntR"/>
    <property type="match status" value="1"/>
</dbReference>
<dbReference type="SMART" id="SM00345">
    <property type="entry name" value="HTH_GNTR"/>
    <property type="match status" value="1"/>
</dbReference>
<dbReference type="Proteomes" id="UP000199515">
    <property type="component" value="Unassembled WGS sequence"/>
</dbReference>
<dbReference type="PANTHER" id="PTHR46577">
    <property type="entry name" value="HTH-TYPE TRANSCRIPTIONAL REGULATORY PROTEIN GABR"/>
    <property type="match status" value="1"/>
</dbReference>
<sequence length="468" mass="51382">MDIHIEFAPGRGRRDEIYRQLRAAILDGRLRAGDPLPPTRELARRVEVSRNTVSAAYDRLTAEGFLDAHVGSGTFVRDGAGRADRPAPGLPSPLRPVEIWDAMPNAPRSFVTTAEFDFRAGVPDLRRFPFDTWRRLVANQLRESAADVLTYGDPQGHPGLRAAIARQIGLSRGVRAEPDDVLVTGGAQQAIDLVARVLLRPGEHAAVEDPGYPPPRLLFQTLGARVHGVPVDDEGLVVDAIPPGCRLVYVTPSHQYPIGTAMSLRRRLALLDWGGRNDAAIIEDDYDTEFRYAGRPLEPLHSLDSANRVLYVGSFSKVLAPGLRLGFLVAPPSLRVALTKAKSLADWQTANPIQAALAQFMDEGGFARHVRASRREYEARHDLVRRVLERDFAGLLTPIPSSAGLHVSAFASADMRPVVKAARKAGIRLYSLEDFTARKAEVRGLVFGYGAIPLDRIEPGLRLLRRVL</sequence>
<evidence type="ECO:0000313" key="7">
    <source>
        <dbReference type="EMBL" id="SDZ07639.1"/>
    </source>
</evidence>
<dbReference type="InterPro" id="IPR036390">
    <property type="entry name" value="WH_DNA-bd_sf"/>
</dbReference>
<reference evidence="7 8" key="1">
    <citation type="submission" date="2016-10" db="EMBL/GenBank/DDBJ databases">
        <authorList>
            <person name="de Groot N.N."/>
        </authorList>
    </citation>
    <scope>NUCLEOTIDE SEQUENCE [LARGE SCALE GENOMIC DNA]</scope>
    <source>
        <strain evidence="7 8">CPCC 202699</strain>
    </source>
</reference>
<dbReference type="RefSeq" id="WP_091296212.1">
    <property type="nucleotide sequence ID" value="NZ_FNON01000009.1"/>
</dbReference>
<dbReference type="InterPro" id="IPR015424">
    <property type="entry name" value="PyrdxlP-dep_Trfase"/>
</dbReference>
<dbReference type="SUPFAM" id="SSF53383">
    <property type="entry name" value="PLP-dependent transferases"/>
    <property type="match status" value="1"/>
</dbReference>
<evidence type="ECO:0000256" key="4">
    <source>
        <dbReference type="ARBA" id="ARBA00023125"/>
    </source>
</evidence>
<proteinExistence type="inferred from homology"/>
<dbReference type="GO" id="GO:0008483">
    <property type="term" value="F:transaminase activity"/>
    <property type="evidence" value="ECO:0007669"/>
    <property type="project" value="UniProtKB-KW"/>
</dbReference>
<dbReference type="InterPro" id="IPR051446">
    <property type="entry name" value="HTH_trans_reg/aminotransferase"/>
</dbReference>
<dbReference type="GO" id="GO:0003700">
    <property type="term" value="F:DNA-binding transcription factor activity"/>
    <property type="evidence" value="ECO:0007669"/>
    <property type="project" value="InterPro"/>
</dbReference>
<dbReference type="SUPFAM" id="SSF46785">
    <property type="entry name" value="Winged helix' DNA-binding domain"/>
    <property type="match status" value="1"/>
</dbReference>
<evidence type="ECO:0000256" key="3">
    <source>
        <dbReference type="ARBA" id="ARBA00023015"/>
    </source>
</evidence>
<dbReference type="EMBL" id="FNON01000009">
    <property type="protein sequence ID" value="SDZ07639.1"/>
    <property type="molecule type" value="Genomic_DNA"/>
</dbReference>
<dbReference type="CDD" id="cd00609">
    <property type="entry name" value="AAT_like"/>
    <property type="match status" value="1"/>
</dbReference>
<organism evidence="7 8">
    <name type="scientific">Amycolatopsis xylanica</name>
    <dbReference type="NCBI Taxonomy" id="589385"/>
    <lineage>
        <taxon>Bacteria</taxon>
        <taxon>Bacillati</taxon>
        <taxon>Actinomycetota</taxon>
        <taxon>Actinomycetes</taxon>
        <taxon>Pseudonocardiales</taxon>
        <taxon>Pseudonocardiaceae</taxon>
        <taxon>Amycolatopsis</taxon>
    </lineage>
</organism>
<evidence type="ECO:0000313" key="8">
    <source>
        <dbReference type="Proteomes" id="UP000199515"/>
    </source>
</evidence>
<dbReference type="InterPro" id="IPR036388">
    <property type="entry name" value="WH-like_DNA-bd_sf"/>
</dbReference>
<dbReference type="Pfam" id="PF00155">
    <property type="entry name" value="Aminotran_1_2"/>
    <property type="match status" value="1"/>
</dbReference>
<dbReference type="PRINTS" id="PR00035">
    <property type="entry name" value="HTHGNTR"/>
</dbReference>
<gene>
    <name evidence="7" type="ORF">SAMN05421504_10974</name>
</gene>
<dbReference type="AlphaFoldDB" id="A0A1H3Q4H6"/>
<keyword evidence="5" id="KW-0804">Transcription</keyword>
<dbReference type="InterPro" id="IPR004839">
    <property type="entry name" value="Aminotransferase_I/II_large"/>
</dbReference>
<feature type="domain" description="HTH gntR-type" evidence="6">
    <location>
        <begin position="11"/>
        <end position="79"/>
    </location>
</feature>